<reference evidence="3 4" key="1">
    <citation type="submission" date="2021-07" db="EMBL/GenBank/DDBJ databases">
        <title>The Aristolochia fimbriata genome: insights into angiosperm evolution, floral development and chemical biosynthesis.</title>
        <authorList>
            <person name="Jiao Y."/>
        </authorList>
    </citation>
    <scope>NUCLEOTIDE SEQUENCE [LARGE SCALE GENOMIC DNA]</scope>
    <source>
        <strain evidence="3">IBCAS-2021</strain>
        <tissue evidence="3">Leaf</tissue>
    </source>
</reference>
<accession>A0AAV7DUL4</accession>
<sequence>MAAEFATPESRKAGGIAFDLPVRDTPAPMKVPRRVRKRLLENKSRLSVEEIEAKLNNAEVRRQQFHELLSSKARPKKVSSPRSSHSDRRQRLEAKLYAAGQKRLGILSRAQLRLARLDELRKAARIAVRRRCCEEQKELGTKIGLRAQQAELNRLLLQSTYVQRRAAAREKRDKLKIQRKLRESRYREQVHAAILQKSAAAEKKRLSFLEAEKLRAHAKVMEARRVALAVSYQRQMERRRLKCQIDKRLQMATRQRAELLQLRSVHTHLLMNSDKMKYGDLLARKLARLWKQFVKPKRTTFDLAKAYEDIGINEKSVTSMPFEQLASCIESSRVLQTSMALLDRLELRVTFSQPKSPSLANIDHLLKQLSLSNGRGRPAKSSKTNSATKGSHKEHNSPLSKRLPRYPSRVVLCAYMIHAHPDEVFSGRAKLELALAESAFHFIQEFELLIKIILNYAHRRGSGGQSSQSPTDAGHCNDVLGDGNPLSQQTFRSLLLSFDAAWCSYLRHFVEWKVEDSKSLVQDLAQAASQVNLFANQGYQVSPKAKVPFKPVSAVSGKQETGRTVNAMPDITSEDKEEKMEQSLSSSSASPFLFPGGPIFLPLGDRRVGNRSSTITDHSESEPGSSLLGFSSTVPGREDGQSGPCKYENPISVKEVLAHEIMHEVHKSFLDSFEVGKDASIIEGKIRETMEKAFWDGIEQDLKQAVPDYSRVVELVKEVRDELCEMAPKNWRQEIIDSVDPDILHQVLKSENPDLDYLGRVLRYALITLQKLSAPANEEEMKRRNSEVLNELGEISHANHTLDSSFVVAIVKGLRFVLEQIQRLKQEISMARIRLMEPIVRGPGGIDYLQKAFSDHYGDPSNALRSLPLTKLWLAVLRKSAEREWIEHVESLSSFVENQSGSLGTPSQELTPTTLRTGGAFPMASNMNLQVSFPLTSTGNHQPECKGETVDLLVRIGLLKLVNQIRGLTHVVLPETLKLNCLRLRTVQGQLQKIIVLITSTLILRQMLLTESIDSKHMDVESVVSDSTRKLSEELDRDPDVGVAKIAETICELPSAEGLEGNWKKIREGKEMMASMLEKSLRDGDPVFKRVSRAVYLATRELVLGGTGAKGRKLAERALRSVGASLLVDKLIKAAEVVMIVATVSVRVHGPWYSTLLQRGQNICE</sequence>
<organism evidence="3 4">
    <name type="scientific">Aristolochia fimbriata</name>
    <name type="common">White veined hardy Dutchman's pipe vine</name>
    <dbReference type="NCBI Taxonomy" id="158543"/>
    <lineage>
        <taxon>Eukaryota</taxon>
        <taxon>Viridiplantae</taxon>
        <taxon>Streptophyta</taxon>
        <taxon>Embryophyta</taxon>
        <taxon>Tracheophyta</taxon>
        <taxon>Spermatophyta</taxon>
        <taxon>Magnoliopsida</taxon>
        <taxon>Magnoliidae</taxon>
        <taxon>Piperales</taxon>
        <taxon>Aristolochiaceae</taxon>
        <taxon>Aristolochia</taxon>
    </lineage>
</organism>
<protein>
    <recommendedName>
        <fullName evidence="5">T-complex protein 11</fullName>
    </recommendedName>
</protein>
<comment type="caution">
    <text evidence="3">The sequence shown here is derived from an EMBL/GenBank/DDBJ whole genome shotgun (WGS) entry which is preliminary data.</text>
</comment>
<evidence type="ECO:0000256" key="2">
    <source>
        <dbReference type="SAM" id="MobiDB-lite"/>
    </source>
</evidence>
<dbReference type="PANTHER" id="PTHR12832">
    <property type="entry name" value="TESTIS-SPECIFIC PROTEIN PBS13 T-COMPLEX 11"/>
    <property type="match status" value="1"/>
</dbReference>
<feature type="region of interest" description="Disordered" evidence="2">
    <location>
        <begin position="372"/>
        <end position="402"/>
    </location>
</feature>
<dbReference type="EMBL" id="JAINDJ010000008">
    <property type="protein sequence ID" value="KAG9440332.1"/>
    <property type="molecule type" value="Genomic_DNA"/>
</dbReference>
<dbReference type="PANTHER" id="PTHR12832:SF11">
    <property type="entry name" value="LD23868P"/>
    <property type="match status" value="1"/>
</dbReference>
<dbReference type="InterPro" id="IPR008862">
    <property type="entry name" value="Tcp11"/>
</dbReference>
<dbReference type="GO" id="GO:0007165">
    <property type="term" value="P:signal transduction"/>
    <property type="evidence" value="ECO:0007669"/>
    <property type="project" value="TreeGrafter"/>
</dbReference>
<dbReference type="AlphaFoldDB" id="A0AAV7DUL4"/>
<evidence type="ECO:0000313" key="4">
    <source>
        <dbReference type="Proteomes" id="UP000825729"/>
    </source>
</evidence>
<keyword evidence="4" id="KW-1185">Reference proteome</keyword>
<evidence type="ECO:0000256" key="1">
    <source>
        <dbReference type="ARBA" id="ARBA00010954"/>
    </source>
</evidence>
<feature type="region of interest" description="Disordered" evidence="2">
    <location>
        <begin position="68"/>
        <end position="90"/>
    </location>
</feature>
<feature type="region of interest" description="Disordered" evidence="2">
    <location>
        <begin position="461"/>
        <end position="480"/>
    </location>
</feature>
<dbReference type="Proteomes" id="UP000825729">
    <property type="component" value="Unassembled WGS sequence"/>
</dbReference>
<evidence type="ECO:0000313" key="3">
    <source>
        <dbReference type="EMBL" id="KAG9440332.1"/>
    </source>
</evidence>
<evidence type="ECO:0008006" key="5">
    <source>
        <dbReference type="Google" id="ProtNLM"/>
    </source>
</evidence>
<name>A0AAV7DUL4_ARIFI</name>
<dbReference type="Pfam" id="PF05794">
    <property type="entry name" value="Tcp11"/>
    <property type="match status" value="1"/>
</dbReference>
<feature type="region of interest" description="Disordered" evidence="2">
    <location>
        <begin position="610"/>
        <end position="646"/>
    </location>
</feature>
<feature type="compositionally biased region" description="Polar residues" evidence="2">
    <location>
        <begin position="610"/>
        <end position="634"/>
    </location>
</feature>
<comment type="similarity">
    <text evidence="1">Belongs to the TCP11 family.</text>
</comment>
<gene>
    <name evidence="3" type="ORF">H6P81_020497</name>
</gene>
<proteinExistence type="inferred from homology"/>